<proteinExistence type="predicted"/>
<evidence type="ECO:0000313" key="2">
    <source>
        <dbReference type="Proteomes" id="UP000054560"/>
    </source>
</evidence>
<evidence type="ECO:0000313" key="1">
    <source>
        <dbReference type="EMBL" id="KNC71276.1"/>
    </source>
</evidence>
<protein>
    <submittedName>
        <fullName evidence="1">Uncharacterized protein</fullName>
    </submittedName>
</protein>
<name>A0A0L0F3T2_9EUKA</name>
<dbReference type="RefSeq" id="XP_014145178.1">
    <property type="nucleotide sequence ID" value="XM_014289703.1"/>
</dbReference>
<organism evidence="1 2">
    <name type="scientific">Sphaeroforma arctica JP610</name>
    <dbReference type="NCBI Taxonomy" id="667725"/>
    <lineage>
        <taxon>Eukaryota</taxon>
        <taxon>Ichthyosporea</taxon>
        <taxon>Ichthyophonida</taxon>
        <taxon>Sphaeroforma</taxon>
    </lineage>
</organism>
<accession>A0A0L0F3T2</accession>
<dbReference type="AlphaFoldDB" id="A0A0L0F3T2"/>
<keyword evidence="2" id="KW-1185">Reference proteome</keyword>
<sequence>MNSTFSQQRAGQNALAFAGIQETLPATYHLIASLSRSKGDFNLGTIRDSLEEIQRLAWKEVNSMDMQSLKSAAIAIGQWYKNATTEIFQVCNIYI</sequence>
<dbReference type="GeneID" id="25916689"/>
<gene>
    <name evidence="1" type="ORF">SARC_16185</name>
</gene>
<dbReference type="Proteomes" id="UP000054560">
    <property type="component" value="Unassembled WGS sequence"/>
</dbReference>
<reference evidence="1 2" key="1">
    <citation type="submission" date="2011-02" db="EMBL/GenBank/DDBJ databases">
        <title>The Genome Sequence of Sphaeroforma arctica JP610.</title>
        <authorList>
            <consortium name="The Broad Institute Genome Sequencing Platform"/>
            <person name="Russ C."/>
            <person name="Cuomo C."/>
            <person name="Young S.K."/>
            <person name="Zeng Q."/>
            <person name="Gargeya S."/>
            <person name="Alvarado L."/>
            <person name="Berlin A."/>
            <person name="Chapman S.B."/>
            <person name="Chen Z."/>
            <person name="Freedman E."/>
            <person name="Gellesch M."/>
            <person name="Goldberg J."/>
            <person name="Griggs A."/>
            <person name="Gujja S."/>
            <person name="Heilman E."/>
            <person name="Heiman D."/>
            <person name="Howarth C."/>
            <person name="Mehta T."/>
            <person name="Neiman D."/>
            <person name="Pearson M."/>
            <person name="Roberts A."/>
            <person name="Saif S."/>
            <person name="Shea T."/>
            <person name="Shenoy N."/>
            <person name="Sisk P."/>
            <person name="Stolte C."/>
            <person name="Sykes S."/>
            <person name="White J."/>
            <person name="Yandava C."/>
            <person name="Burger G."/>
            <person name="Gray M.W."/>
            <person name="Holland P.W.H."/>
            <person name="King N."/>
            <person name="Lang F.B.F."/>
            <person name="Roger A.J."/>
            <person name="Ruiz-Trillo I."/>
            <person name="Haas B."/>
            <person name="Nusbaum C."/>
            <person name="Birren B."/>
        </authorList>
    </citation>
    <scope>NUCLEOTIDE SEQUENCE [LARGE SCALE GENOMIC DNA]</scope>
    <source>
        <strain evidence="1 2">JP610</strain>
    </source>
</reference>
<dbReference type="EMBL" id="KQ249137">
    <property type="protein sequence ID" value="KNC71276.1"/>
    <property type="molecule type" value="Genomic_DNA"/>
</dbReference>